<dbReference type="Pfam" id="PF13449">
    <property type="entry name" value="Phytase-like"/>
    <property type="match status" value="1"/>
</dbReference>
<dbReference type="InterPro" id="IPR027372">
    <property type="entry name" value="Phytase-like_dom"/>
</dbReference>
<evidence type="ECO:0000313" key="3">
    <source>
        <dbReference type="Proteomes" id="UP001318682"/>
    </source>
</evidence>
<dbReference type="RefSeq" id="WP_187428420.1">
    <property type="nucleotide sequence ID" value="NZ_CP143423.1"/>
</dbReference>
<name>A0ABZ2BYS0_9RHOB</name>
<feature type="domain" description="Phytase-like" evidence="1">
    <location>
        <begin position="49"/>
        <end position="288"/>
    </location>
</feature>
<accession>A0ABZ2BYS0</accession>
<proteinExistence type="predicted"/>
<dbReference type="SUPFAM" id="SSF101898">
    <property type="entry name" value="NHL repeat"/>
    <property type="match status" value="1"/>
</dbReference>
<evidence type="ECO:0000259" key="1">
    <source>
        <dbReference type="Pfam" id="PF13449"/>
    </source>
</evidence>
<dbReference type="EMBL" id="CP143423">
    <property type="protein sequence ID" value="WVX51230.1"/>
    <property type="molecule type" value="Genomic_DNA"/>
</dbReference>
<reference evidence="3" key="2">
    <citation type="submission" date="2024-01" db="EMBL/GenBank/DDBJ databases">
        <title>Roseobacter fucihabitans sp. nov., isolated from the brown alga Fucus spiralis.</title>
        <authorList>
            <person name="Hahnke S."/>
            <person name="Berger M."/>
            <person name="Schlingloff A."/>
            <person name="Athale I."/>
            <person name="Neumann-Schaal M."/>
            <person name="Adenaya A."/>
            <person name="Poehlein A."/>
            <person name="Daniel R."/>
            <person name="Pertersen J."/>
            <person name="Brinkhoff T."/>
        </authorList>
    </citation>
    <scope>NUCLEOTIDE SEQUENCE [LARGE SCALE GENOMIC DNA]</scope>
    <source>
        <strain evidence="3">B14</strain>
    </source>
</reference>
<keyword evidence="3" id="KW-1185">Reference proteome</keyword>
<protein>
    <recommendedName>
        <fullName evidence="1">Phytase-like domain-containing protein</fullName>
    </recommendedName>
</protein>
<evidence type="ECO:0000313" key="2">
    <source>
        <dbReference type="EMBL" id="WVX51230.1"/>
    </source>
</evidence>
<sequence>MRRSLAIAIITAVAVAPIIALYPPPAAINPADQIAQHVSTIKWDPGERWFGGFSGFELTPDGQRFYAVSDRGYLVHGTVTRAGQNITGLEITSAGPLIDSDGEILRDLRTDAEGLALDAAGRLYVSFEHAQRILRYDTLDSRASWPSYAPAWRALRANGGLEMVAVSPAGALFTIPEGVSRGAYEALVYRRMPGKDWEQPFTLPLTEEFSVVGGDFAQDGRLYILERKFTPYGFQNQIRRMNVTPTGVADIEIILQTPVRRHGNLEGLAAWTDTSGATRLTMVSDNNYLTFIDTQITEYSFTD</sequence>
<dbReference type="Proteomes" id="UP001318682">
    <property type="component" value="Chromosome"/>
</dbReference>
<gene>
    <name evidence="2" type="ORF">ROLI_043310</name>
</gene>
<organism evidence="2 3">
    <name type="scientific">Roseobacter fucihabitans</name>
    <dbReference type="NCBI Taxonomy" id="1537242"/>
    <lineage>
        <taxon>Bacteria</taxon>
        <taxon>Pseudomonadati</taxon>
        <taxon>Pseudomonadota</taxon>
        <taxon>Alphaproteobacteria</taxon>
        <taxon>Rhodobacterales</taxon>
        <taxon>Roseobacteraceae</taxon>
        <taxon>Roseobacter</taxon>
    </lineage>
</organism>
<reference evidence="2 3" key="1">
    <citation type="submission" date="2015-07" db="EMBL/GenBank/DDBJ databases">
        <authorList>
            <person name="Voget S."/>
            <person name="Dogs M."/>
            <person name="Brinkhoff T.H."/>
            <person name="Daniel R."/>
        </authorList>
    </citation>
    <scope>NUCLEOTIDE SEQUENCE [LARGE SCALE GENOMIC DNA]</scope>
    <source>
        <strain evidence="2 3">B14</strain>
    </source>
</reference>